<evidence type="ECO:0000256" key="1">
    <source>
        <dbReference type="SAM" id="SignalP"/>
    </source>
</evidence>
<protein>
    <recommendedName>
        <fullName evidence="4">Lumazine-binding protein</fullName>
    </recommendedName>
</protein>
<comment type="caution">
    <text evidence="2">The sequence shown here is derived from an EMBL/GenBank/DDBJ whole genome shotgun (WGS) entry which is preliminary data.</text>
</comment>
<reference evidence="3" key="1">
    <citation type="journal article" date="2019" name="Int. J. Syst. Evol. Microbiol.">
        <title>The Global Catalogue of Microorganisms (GCM) 10K type strain sequencing project: providing services to taxonomists for standard genome sequencing and annotation.</title>
        <authorList>
            <consortium name="The Broad Institute Genomics Platform"/>
            <consortium name="The Broad Institute Genome Sequencing Center for Infectious Disease"/>
            <person name="Wu L."/>
            <person name="Ma J."/>
        </authorList>
    </citation>
    <scope>NUCLEOTIDE SEQUENCE [LARGE SCALE GENOMIC DNA]</scope>
    <source>
        <strain evidence="3">CECT 8979</strain>
    </source>
</reference>
<keyword evidence="3" id="KW-1185">Reference proteome</keyword>
<accession>A0ABV8AJ54</accession>
<dbReference type="PROSITE" id="PS51257">
    <property type="entry name" value="PROKAR_LIPOPROTEIN"/>
    <property type="match status" value="1"/>
</dbReference>
<dbReference type="EMBL" id="JBHSAT010000004">
    <property type="protein sequence ID" value="MFC3876687.1"/>
    <property type="molecule type" value="Genomic_DNA"/>
</dbReference>
<feature type="signal peptide" evidence="1">
    <location>
        <begin position="1"/>
        <end position="17"/>
    </location>
</feature>
<feature type="chain" id="PRO_5047420791" description="Lumazine-binding protein" evidence="1">
    <location>
        <begin position="18"/>
        <end position="121"/>
    </location>
</feature>
<evidence type="ECO:0000313" key="2">
    <source>
        <dbReference type="EMBL" id="MFC3876687.1"/>
    </source>
</evidence>
<keyword evidence="1" id="KW-0732">Signal</keyword>
<name>A0ABV8AJ54_9FLAO</name>
<sequence>MKKLVTYLSVLLLFACAGEQSSKPSDVAKTVLESIYQGNEDVLKAHTTKEGYASFNTVMATFSKNKNSDSNFKVLEESIDGDVAWVKYTTSYDKTPGIFKLIKQEGEWKVTARRPKEKTPF</sequence>
<gene>
    <name evidence="2" type="ORF">ACFOSX_05525</name>
</gene>
<dbReference type="Proteomes" id="UP001595812">
    <property type="component" value="Unassembled WGS sequence"/>
</dbReference>
<dbReference type="RefSeq" id="WP_386097825.1">
    <property type="nucleotide sequence ID" value="NZ_JBHSAT010000004.1"/>
</dbReference>
<dbReference type="Gene3D" id="3.10.450.50">
    <property type="match status" value="1"/>
</dbReference>
<evidence type="ECO:0000313" key="3">
    <source>
        <dbReference type="Proteomes" id="UP001595812"/>
    </source>
</evidence>
<evidence type="ECO:0008006" key="4">
    <source>
        <dbReference type="Google" id="ProtNLM"/>
    </source>
</evidence>
<proteinExistence type="predicted"/>
<organism evidence="2 3">
    <name type="scientific">Winogradskyella maritima</name>
    <dbReference type="NCBI Taxonomy" id="1517766"/>
    <lineage>
        <taxon>Bacteria</taxon>
        <taxon>Pseudomonadati</taxon>
        <taxon>Bacteroidota</taxon>
        <taxon>Flavobacteriia</taxon>
        <taxon>Flavobacteriales</taxon>
        <taxon>Flavobacteriaceae</taxon>
        <taxon>Winogradskyella</taxon>
    </lineage>
</organism>